<feature type="transmembrane region" description="Helical" evidence="6">
    <location>
        <begin position="344"/>
        <end position="368"/>
    </location>
</feature>
<dbReference type="GO" id="GO:0016020">
    <property type="term" value="C:membrane"/>
    <property type="evidence" value="ECO:0007669"/>
    <property type="project" value="UniProtKB-SubCell"/>
</dbReference>
<dbReference type="Pfam" id="PF00005">
    <property type="entry name" value="ABC_tran"/>
    <property type="match status" value="1"/>
</dbReference>
<dbReference type="SUPFAM" id="SSF52540">
    <property type="entry name" value="P-loop containing nucleoside triphosphate hydrolases"/>
    <property type="match status" value="1"/>
</dbReference>
<evidence type="ECO:0000256" key="6">
    <source>
        <dbReference type="SAM" id="Phobius"/>
    </source>
</evidence>
<dbReference type="PANTHER" id="PTHR19229:SF267">
    <property type="entry name" value="ABC TRANSPORTER A FAMILY MEMBER 1"/>
    <property type="match status" value="1"/>
</dbReference>
<dbReference type="PROSITE" id="PS00211">
    <property type="entry name" value="ABC_TRANSPORTER_1"/>
    <property type="match status" value="1"/>
</dbReference>
<dbReference type="CDD" id="cd03263">
    <property type="entry name" value="ABC_subfamily_A"/>
    <property type="match status" value="1"/>
</dbReference>
<evidence type="ECO:0000256" key="5">
    <source>
        <dbReference type="ARBA" id="ARBA00023136"/>
    </source>
</evidence>
<dbReference type="Proteomes" id="UP000639772">
    <property type="component" value="Chromosome 10"/>
</dbReference>
<evidence type="ECO:0000256" key="2">
    <source>
        <dbReference type="ARBA" id="ARBA00008526"/>
    </source>
</evidence>
<reference evidence="8 9" key="1">
    <citation type="journal article" date="2020" name="Nat. Food">
        <title>A phased Vanilla planifolia genome enables genetic improvement of flavour and production.</title>
        <authorList>
            <person name="Hasing T."/>
            <person name="Tang H."/>
            <person name="Brym M."/>
            <person name="Khazi F."/>
            <person name="Huang T."/>
            <person name="Chambers A.H."/>
        </authorList>
    </citation>
    <scope>NUCLEOTIDE SEQUENCE [LARGE SCALE GENOMIC DNA]</scope>
    <source>
        <tissue evidence="8">Leaf</tissue>
    </source>
</reference>
<dbReference type="Pfam" id="PF12698">
    <property type="entry name" value="ABC2_membrane_3"/>
    <property type="match status" value="1"/>
</dbReference>
<evidence type="ECO:0000256" key="1">
    <source>
        <dbReference type="ARBA" id="ARBA00004141"/>
    </source>
</evidence>
<sequence length="638" mass="70484">MLLGLLFLRIKPHPDQDSITLTTSHFNPLLTGGGGGAPIPFNLDYIISEKVASHVMGGWIQKEEPRCFNFPEPERTLAEAVEAAGPVLGPLLISMSEYLITSLNESYQSRYGAVVMDDQYADGSLGYTILHNSTCQHAAPTYINLVNAAILRLVSGNSNMTIKTRNHPLPMTMSQRLQRHDLDAFSVSIIVSIAFSFIPASFAVSIVKMLKLNFALVANLVKTLRIDENDVHTRDLNQFIGDGCLMPTISIFLEYGAAVAASTYCLTFFFNDHSIAQNVVLLVHFLGGLILMVISFVMGVVNATKNANSFLKNFFRISPAFCFADGLASLALRRQDLKIRSKHGILDWNVTGASLCYLAVESAVYFLLTIAVEYIPRPKINLIAGPNWSSFGFANHKKTQTCSQPLLGSLGDSSMVIADEDVDVTAERHRTLNNLVDNAIVCLHNLRKVYPAGNNCDEKVAVHSLTFTVQEGECFGFLGTNGAGKTTTLSMLIGEEFPTDGTAYIFGFDIRFARKSVHRHIGYCPQFDALFEFLTVREHLIFYARIKCIPEIVLQNVVEQKLIEFNLCNHADKPSYTLSGGNKRKLSVAIAMIGDPPIVILDEPSTGMDPVAKRFIWDVISFCQQDKQNVLSYSQRIA</sequence>
<dbReference type="PROSITE" id="PS50893">
    <property type="entry name" value="ABC_TRANSPORTER_2"/>
    <property type="match status" value="1"/>
</dbReference>
<name>A0A835Q2Y7_VANPL</name>
<feature type="transmembrane region" description="Helical" evidence="6">
    <location>
        <begin position="184"/>
        <end position="207"/>
    </location>
</feature>
<dbReference type="AlphaFoldDB" id="A0A835Q2Y7"/>
<evidence type="ECO:0000259" key="7">
    <source>
        <dbReference type="PROSITE" id="PS50893"/>
    </source>
</evidence>
<proteinExistence type="inferred from homology"/>
<comment type="subcellular location">
    <subcellularLocation>
        <location evidence="1">Membrane</location>
        <topology evidence="1">Multi-pass membrane protein</topology>
    </subcellularLocation>
</comment>
<evidence type="ECO:0000313" key="9">
    <source>
        <dbReference type="Proteomes" id="UP000639772"/>
    </source>
</evidence>
<dbReference type="InterPro" id="IPR013525">
    <property type="entry name" value="ABC2_TM"/>
</dbReference>
<dbReference type="InterPro" id="IPR026082">
    <property type="entry name" value="ABCA"/>
</dbReference>
<dbReference type="EMBL" id="JADCNM010000010">
    <property type="protein sequence ID" value="KAG0464674.1"/>
    <property type="molecule type" value="Genomic_DNA"/>
</dbReference>
<dbReference type="InterPro" id="IPR003439">
    <property type="entry name" value="ABC_transporter-like_ATP-bd"/>
</dbReference>
<organism evidence="8 9">
    <name type="scientific">Vanilla planifolia</name>
    <name type="common">Vanilla</name>
    <dbReference type="NCBI Taxonomy" id="51239"/>
    <lineage>
        <taxon>Eukaryota</taxon>
        <taxon>Viridiplantae</taxon>
        <taxon>Streptophyta</taxon>
        <taxon>Embryophyta</taxon>
        <taxon>Tracheophyta</taxon>
        <taxon>Spermatophyta</taxon>
        <taxon>Magnoliopsida</taxon>
        <taxon>Liliopsida</taxon>
        <taxon>Asparagales</taxon>
        <taxon>Orchidaceae</taxon>
        <taxon>Vanilloideae</taxon>
        <taxon>Vanilleae</taxon>
        <taxon>Vanilla</taxon>
    </lineage>
</organism>
<feature type="transmembrane region" description="Helical" evidence="6">
    <location>
        <begin position="313"/>
        <end position="332"/>
    </location>
</feature>
<dbReference type="PANTHER" id="PTHR19229">
    <property type="entry name" value="ATP-BINDING CASSETTE TRANSPORTER SUBFAMILY A ABCA"/>
    <property type="match status" value="1"/>
</dbReference>
<dbReference type="InterPro" id="IPR027417">
    <property type="entry name" value="P-loop_NTPase"/>
</dbReference>
<protein>
    <recommendedName>
        <fullName evidence="7">ABC transporter domain-containing protein</fullName>
    </recommendedName>
</protein>
<comment type="similarity">
    <text evidence="2">Belongs to the ABC transporter superfamily. ABCA family. CPR flippase (TC 3.A.1.211) subfamily.</text>
</comment>
<dbReference type="GO" id="GO:0005319">
    <property type="term" value="F:lipid transporter activity"/>
    <property type="evidence" value="ECO:0007669"/>
    <property type="project" value="TreeGrafter"/>
</dbReference>
<dbReference type="GO" id="GO:0140359">
    <property type="term" value="F:ABC-type transporter activity"/>
    <property type="evidence" value="ECO:0007669"/>
    <property type="project" value="InterPro"/>
</dbReference>
<feature type="transmembrane region" description="Helical" evidence="6">
    <location>
        <begin position="279"/>
        <end position="301"/>
    </location>
</feature>
<evidence type="ECO:0000256" key="4">
    <source>
        <dbReference type="ARBA" id="ARBA00022989"/>
    </source>
</evidence>
<comment type="caution">
    <text evidence="8">The sequence shown here is derived from an EMBL/GenBank/DDBJ whole genome shotgun (WGS) entry which is preliminary data.</text>
</comment>
<keyword evidence="3 6" id="KW-0812">Transmembrane</keyword>
<dbReference type="InterPro" id="IPR017871">
    <property type="entry name" value="ABC_transporter-like_CS"/>
</dbReference>
<dbReference type="Gene3D" id="3.40.50.300">
    <property type="entry name" value="P-loop containing nucleotide triphosphate hydrolases"/>
    <property type="match status" value="1"/>
</dbReference>
<feature type="domain" description="ABC transporter" evidence="7">
    <location>
        <begin position="441"/>
        <end position="637"/>
    </location>
</feature>
<keyword evidence="5 6" id="KW-0472">Membrane</keyword>
<dbReference type="OrthoDB" id="656790at2759"/>
<evidence type="ECO:0000256" key="3">
    <source>
        <dbReference type="ARBA" id="ARBA00022692"/>
    </source>
</evidence>
<gene>
    <name evidence="8" type="ORF">HPP92_018838</name>
</gene>
<dbReference type="GO" id="GO:0005524">
    <property type="term" value="F:ATP binding"/>
    <property type="evidence" value="ECO:0007669"/>
    <property type="project" value="InterPro"/>
</dbReference>
<accession>A0A835Q2Y7</accession>
<feature type="transmembrane region" description="Helical" evidence="6">
    <location>
        <begin position="249"/>
        <end position="270"/>
    </location>
</feature>
<keyword evidence="4 6" id="KW-1133">Transmembrane helix</keyword>
<evidence type="ECO:0000313" key="8">
    <source>
        <dbReference type="EMBL" id="KAG0464674.1"/>
    </source>
</evidence>
<dbReference type="GO" id="GO:0016887">
    <property type="term" value="F:ATP hydrolysis activity"/>
    <property type="evidence" value="ECO:0007669"/>
    <property type="project" value="InterPro"/>
</dbReference>